<sequence length="157" mass="18152">MDKSNPESNFVPESQTKSDFPDRFKSKFQIGETGISQDYFNHIMVMDLDVLLQPNRYGMDVDKLKSKLVEKLDELKTYTEYTVEEATRYSIRPEDFINQNNNDGIKKLDQIVADMKNLGNSPEKLDVQEMLNLIYQGALIIYGNKSEAVLKKRFGIK</sequence>
<evidence type="ECO:0000313" key="3">
    <source>
        <dbReference type="Proteomes" id="UP000177803"/>
    </source>
</evidence>
<name>A0A1F6NJL6_9BACT</name>
<reference evidence="2 3" key="1">
    <citation type="journal article" date="2016" name="Nat. Commun.">
        <title>Thousands of microbial genomes shed light on interconnected biogeochemical processes in an aquifer system.</title>
        <authorList>
            <person name="Anantharaman K."/>
            <person name="Brown C.T."/>
            <person name="Hug L.A."/>
            <person name="Sharon I."/>
            <person name="Castelle C.J."/>
            <person name="Probst A.J."/>
            <person name="Thomas B.C."/>
            <person name="Singh A."/>
            <person name="Wilkins M.J."/>
            <person name="Karaoz U."/>
            <person name="Brodie E.L."/>
            <person name="Williams K.H."/>
            <person name="Hubbard S.S."/>
            <person name="Banfield J.F."/>
        </authorList>
    </citation>
    <scope>NUCLEOTIDE SEQUENCE [LARGE SCALE GENOMIC DNA]</scope>
</reference>
<evidence type="ECO:0000313" key="2">
    <source>
        <dbReference type="EMBL" id="OGH83940.1"/>
    </source>
</evidence>
<dbReference type="Proteomes" id="UP000177803">
    <property type="component" value="Unassembled WGS sequence"/>
</dbReference>
<protein>
    <submittedName>
        <fullName evidence="2">Uncharacterized protein</fullName>
    </submittedName>
</protein>
<gene>
    <name evidence="2" type="ORF">A2261_00520</name>
</gene>
<feature type="compositionally biased region" description="Polar residues" evidence="1">
    <location>
        <begin position="1"/>
        <end position="18"/>
    </location>
</feature>
<accession>A0A1F6NJL6</accession>
<proteinExistence type="predicted"/>
<evidence type="ECO:0000256" key="1">
    <source>
        <dbReference type="SAM" id="MobiDB-lite"/>
    </source>
</evidence>
<dbReference type="EMBL" id="MFQR01000054">
    <property type="protein sequence ID" value="OGH83940.1"/>
    <property type="molecule type" value="Genomic_DNA"/>
</dbReference>
<comment type="caution">
    <text evidence="2">The sequence shown here is derived from an EMBL/GenBank/DDBJ whole genome shotgun (WGS) entry which is preliminary data.</text>
</comment>
<dbReference type="AlphaFoldDB" id="A0A1F6NJL6"/>
<feature type="region of interest" description="Disordered" evidence="1">
    <location>
        <begin position="1"/>
        <end position="22"/>
    </location>
</feature>
<organism evidence="2 3">
    <name type="scientific">Candidatus Magasanikbacteria bacterium RIFOXYA2_FULL_44_8</name>
    <dbReference type="NCBI Taxonomy" id="1798696"/>
    <lineage>
        <taxon>Bacteria</taxon>
        <taxon>Candidatus Magasanikiibacteriota</taxon>
    </lineage>
</organism>